<reference evidence="3" key="1">
    <citation type="journal article" date="2019" name="Int. J. Syst. Evol. Microbiol.">
        <title>The Global Catalogue of Microorganisms (GCM) 10K type strain sequencing project: providing services to taxonomists for standard genome sequencing and annotation.</title>
        <authorList>
            <consortium name="The Broad Institute Genomics Platform"/>
            <consortium name="The Broad Institute Genome Sequencing Center for Infectious Disease"/>
            <person name="Wu L."/>
            <person name="Ma J."/>
        </authorList>
    </citation>
    <scope>NUCLEOTIDE SEQUENCE [LARGE SCALE GENOMIC DNA]</scope>
    <source>
        <strain evidence="3">JCM 17106</strain>
    </source>
</reference>
<feature type="domain" description="Type 9 secretion system plug protein N-terminal" evidence="1">
    <location>
        <begin position="37"/>
        <end position="159"/>
    </location>
</feature>
<dbReference type="Proteomes" id="UP001500459">
    <property type="component" value="Unassembled WGS sequence"/>
</dbReference>
<gene>
    <name evidence="2" type="ORF">GCM10022393_04750</name>
</gene>
<comment type="caution">
    <text evidence="2">The sequence shown here is derived from an EMBL/GenBank/DDBJ whole genome shotgun (WGS) entry which is preliminary data.</text>
</comment>
<evidence type="ECO:0000259" key="1">
    <source>
        <dbReference type="Pfam" id="PF17116"/>
    </source>
</evidence>
<dbReference type="Pfam" id="PF17116">
    <property type="entry name" value="T9SS_plug_1st"/>
    <property type="match status" value="1"/>
</dbReference>
<organism evidence="2 3">
    <name type="scientific">Aquimarina addita</name>
    <dbReference type="NCBI Taxonomy" id="870485"/>
    <lineage>
        <taxon>Bacteria</taxon>
        <taxon>Pseudomonadati</taxon>
        <taxon>Bacteroidota</taxon>
        <taxon>Flavobacteriia</taxon>
        <taxon>Flavobacteriales</taxon>
        <taxon>Flavobacteriaceae</taxon>
        <taxon>Aquimarina</taxon>
    </lineage>
</organism>
<accession>A0ABP7X9T0</accession>
<evidence type="ECO:0000313" key="3">
    <source>
        <dbReference type="Proteomes" id="UP001500459"/>
    </source>
</evidence>
<protein>
    <submittedName>
        <fullName evidence="2">DUF5103 domain-containing protein</fullName>
    </submittedName>
</protein>
<sequence length="422" mass="49104">MLQKTKKILGFFGLFIILSSYCLAQEIVKEKSPPDYIRTIQLFGESEFSGTPILQLGQKLSIRFDDVNGDEADYYYKIAHYNFDWTPSPLYRNEYLNGFDDIRIPNYENSFNTLQLYSNYILEIPNEDTKGFKVSGNYIIEIYNDDDEMVFSRKFIVYENIATVKVLTKRSRDLKYINTKQSVQFEIESSSEILKNPNRTVKTLVIPNNDLNQAITDLVPQFTIANKLMYKYDVESSFYGGNEFLFFDNKEIRSATANIKRAELLDIYHNYLYPDVVRANRNYTYNPDINGSFVVRNLRADDSNTQADYVWIHFSLECYEPLGGGEIHLYGNFNNYTFDESTKLTFDEIKKVYTTKRLFKQGFYNYKYVLVKPDGTIDPGFISGNFDETENEYVVLVYYRAPAARYDRVIGKGTGSSINISN</sequence>
<name>A0ABP7X9T0_9FLAO</name>
<dbReference type="RefSeq" id="WP_344924394.1">
    <property type="nucleotide sequence ID" value="NZ_BAABCW010000001.1"/>
</dbReference>
<evidence type="ECO:0000313" key="2">
    <source>
        <dbReference type="EMBL" id="GAA4108544.1"/>
    </source>
</evidence>
<keyword evidence="3" id="KW-1185">Reference proteome</keyword>
<proteinExistence type="predicted"/>
<dbReference type="InterPro" id="IPR031345">
    <property type="entry name" value="T9SS_Plug_N"/>
</dbReference>
<dbReference type="EMBL" id="BAABCW010000001">
    <property type="protein sequence ID" value="GAA4108544.1"/>
    <property type="molecule type" value="Genomic_DNA"/>
</dbReference>